<comment type="caution">
    <text evidence="5">The sequence shown here is derived from an EMBL/GenBank/DDBJ whole genome shotgun (WGS) entry which is preliminary data.</text>
</comment>
<dbReference type="EMBL" id="JAOAOG010000288">
    <property type="protein sequence ID" value="KAJ6232719.1"/>
    <property type="molecule type" value="Genomic_DNA"/>
</dbReference>
<protein>
    <submittedName>
        <fullName evidence="5">Pumilio homology domain family member 4</fullName>
    </submittedName>
</protein>
<dbReference type="Proteomes" id="UP001150062">
    <property type="component" value="Unassembled WGS sequence"/>
</dbReference>
<feature type="region of interest" description="Disordered" evidence="3">
    <location>
        <begin position="758"/>
        <end position="780"/>
    </location>
</feature>
<feature type="repeat" description="Pumilio" evidence="2">
    <location>
        <begin position="513"/>
        <end position="548"/>
    </location>
</feature>
<feature type="repeat" description="Pumilio" evidence="2">
    <location>
        <begin position="370"/>
        <end position="405"/>
    </location>
</feature>
<dbReference type="Gene3D" id="1.25.10.10">
    <property type="entry name" value="Leucine-rich Repeat Variant"/>
    <property type="match status" value="1"/>
</dbReference>
<proteinExistence type="predicted"/>
<dbReference type="SMART" id="SM00025">
    <property type="entry name" value="Pumilio"/>
    <property type="match status" value="8"/>
</dbReference>
<feature type="compositionally biased region" description="Low complexity" evidence="3">
    <location>
        <begin position="615"/>
        <end position="635"/>
    </location>
</feature>
<feature type="compositionally biased region" description="Low complexity" evidence="3">
    <location>
        <begin position="645"/>
        <end position="703"/>
    </location>
</feature>
<dbReference type="PANTHER" id="PTHR12537">
    <property type="entry name" value="RNA BINDING PROTEIN PUMILIO-RELATED"/>
    <property type="match status" value="1"/>
</dbReference>
<name>A0ABQ8XJR8_9EUKA</name>
<dbReference type="InterPro" id="IPR033133">
    <property type="entry name" value="PUM-HD"/>
</dbReference>
<gene>
    <name evidence="5" type="ORF">M0813_04524</name>
</gene>
<dbReference type="SUPFAM" id="SSF48371">
    <property type="entry name" value="ARM repeat"/>
    <property type="match status" value="1"/>
</dbReference>
<reference evidence="5" key="1">
    <citation type="submission" date="2022-08" db="EMBL/GenBank/DDBJ databases">
        <title>Novel sulfate-reducing endosymbionts in the free-living metamonad Anaeramoeba.</title>
        <authorList>
            <person name="Jerlstrom-Hultqvist J."/>
            <person name="Cepicka I."/>
            <person name="Gallot-Lavallee L."/>
            <person name="Salas-Leiva D."/>
            <person name="Curtis B.A."/>
            <person name="Zahonova K."/>
            <person name="Pipaliya S."/>
            <person name="Dacks J."/>
            <person name="Roger A.J."/>
        </authorList>
    </citation>
    <scope>NUCLEOTIDE SEQUENCE</scope>
    <source>
        <strain evidence="5">Schooner1</strain>
    </source>
</reference>
<dbReference type="PROSITE" id="PS50303">
    <property type="entry name" value="PUM_HD"/>
    <property type="match status" value="1"/>
</dbReference>
<feature type="repeat" description="Pumilio" evidence="2">
    <location>
        <begin position="334"/>
        <end position="369"/>
    </location>
</feature>
<dbReference type="InterPro" id="IPR016024">
    <property type="entry name" value="ARM-type_fold"/>
</dbReference>
<feature type="region of interest" description="Disordered" evidence="3">
    <location>
        <begin position="203"/>
        <end position="240"/>
    </location>
</feature>
<feature type="compositionally biased region" description="Low complexity" evidence="3">
    <location>
        <begin position="67"/>
        <end position="113"/>
    </location>
</feature>
<evidence type="ECO:0000256" key="2">
    <source>
        <dbReference type="PROSITE-ProRule" id="PRU00317"/>
    </source>
</evidence>
<feature type="repeat" description="Pumilio" evidence="2">
    <location>
        <begin position="549"/>
        <end position="587"/>
    </location>
</feature>
<dbReference type="CDD" id="cd07920">
    <property type="entry name" value="Pumilio"/>
    <property type="match status" value="1"/>
</dbReference>
<feature type="repeat" description="Pumilio" evidence="2">
    <location>
        <begin position="443"/>
        <end position="478"/>
    </location>
</feature>
<feature type="region of interest" description="Disordered" evidence="3">
    <location>
        <begin position="610"/>
        <end position="711"/>
    </location>
</feature>
<dbReference type="InterPro" id="IPR001313">
    <property type="entry name" value="Pumilio_RNA-bd_rpt"/>
</dbReference>
<feature type="region of interest" description="Disordered" evidence="3">
    <location>
        <begin position="40"/>
        <end position="138"/>
    </location>
</feature>
<dbReference type="PANTHER" id="PTHR12537:SF13">
    <property type="entry name" value="PUMILIO HOMOLOGY DOMAIN FAMILY MEMBER 4"/>
    <property type="match status" value="1"/>
</dbReference>
<dbReference type="PROSITE" id="PS50302">
    <property type="entry name" value="PUM"/>
    <property type="match status" value="7"/>
</dbReference>
<evidence type="ECO:0000256" key="1">
    <source>
        <dbReference type="ARBA" id="ARBA00022737"/>
    </source>
</evidence>
<organism evidence="5 6">
    <name type="scientific">Anaeramoeba flamelloides</name>
    <dbReference type="NCBI Taxonomy" id="1746091"/>
    <lineage>
        <taxon>Eukaryota</taxon>
        <taxon>Metamonada</taxon>
        <taxon>Anaeramoebidae</taxon>
        <taxon>Anaeramoeba</taxon>
    </lineage>
</organism>
<dbReference type="InterPro" id="IPR011989">
    <property type="entry name" value="ARM-like"/>
</dbReference>
<feature type="compositionally biased region" description="Basic and acidic residues" evidence="3">
    <location>
        <begin position="40"/>
        <end position="63"/>
    </location>
</feature>
<dbReference type="Pfam" id="PF00806">
    <property type="entry name" value="PUF"/>
    <property type="match status" value="8"/>
</dbReference>
<feature type="domain" description="PUM-HD" evidence="4">
    <location>
        <begin position="273"/>
        <end position="613"/>
    </location>
</feature>
<keyword evidence="6" id="KW-1185">Reference proteome</keyword>
<keyword evidence="1" id="KW-0677">Repeat</keyword>
<evidence type="ECO:0000313" key="5">
    <source>
        <dbReference type="EMBL" id="KAJ6232719.1"/>
    </source>
</evidence>
<feature type="repeat" description="Pumilio" evidence="2">
    <location>
        <begin position="407"/>
        <end position="442"/>
    </location>
</feature>
<evidence type="ECO:0000259" key="4">
    <source>
        <dbReference type="PROSITE" id="PS50303"/>
    </source>
</evidence>
<evidence type="ECO:0000313" key="6">
    <source>
        <dbReference type="Proteomes" id="UP001150062"/>
    </source>
</evidence>
<dbReference type="InterPro" id="IPR033712">
    <property type="entry name" value="Pumilio_RNA-bd"/>
</dbReference>
<feature type="repeat" description="Pumilio" evidence="2">
    <location>
        <begin position="298"/>
        <end position="333"/>
    </location>
</feature>
<evidence type="ECO:0000256" key="3">
    <source>
        <dbReference type="SAM" id="MobiDB-lite"/>
    </source>
</evidence>
<accession>A0ABQ8XJR8</accession>
<sequence>MTNPKPNKQPLGLNSSKLLLMTGQDKLFVNQNQQVKVIQEQKLDNKKNTLNETAKRSRKDTQKKNNGKNQNQNQFSLNNNNNLNNYDNKNNNSFGFNFASNTQQNKNFQQNNFYSPFTNKKRLEQPKRRMMRTSASSESLTRGIDFDLYRKPKPIQPTPLNRQSLFSFDLPYPSNFSNKNQLLMKNNSFLLGKNTKNQVQLQNQNQNQPQSLSLSQSQTQTQTQTQNQTQNQNQNQQQGQKIFQTNMGKEQFIPRSSSMFTMNNYNYNSNIINNQNYPKKQQKFINEYQQQEYSPIDEYIGNIYKTSQNQYGCRTLQNIIDTEDERTVQIIFSELSTHYEELMKDQFGNYLCQKLFQFCSPDSILSVLTEIQQVIIPISTNLYGTRAIQKLIDCITTEEQEEILFGGFYINLITLINNSNGNHVIQKCFMKFSQEKNEFIFQYIVKNCMIIAGHKHGCCVMQKYIDFAPKVYKDMLTDKIINNALELIQNPFANYVIQYMLNNDIRADEIIEAVKGNMLKLSIQKFSSNVIEKCLRVANDKIRKLLIDEFIENQDAMKTLLMDNYANYVVQTSLKLATPNQLKELSELIRPLTPYIRNSSCLKKIQSLISKDDNNNNNNINNNNKNKNKNKNNNNMEYYHKYDKNNNQNFNGNQRNRNNNYYNNKNKNRNFNKNYNNNYRNNNNFNNNQNKNSRNSNRSPNRNRLYRNKSTQNVNYQFQNNFSQMNNPNKYNNQNENFNVPNFNNQNQFNQNFQNESGYTSNNLLNNNSGMNNYQNNEYM</sequence>